<name>A0AAD9TR94_9ROSI</name>
<dbReference type="Pfam" id="PF15459">
    <property type="entry name" value="RRP14"/>
    <property type="match status" value="1"/>
</dbReference>
<proteinExistence type="predicted"/>
<organism evidence="2 3">
    <name type="scientific">Dipteronia dyeriana</name>
    <dbReference type="NCBI Taxonomy" id="168575"/>
    <lineage>
        <taxon>Eukaryota</taxon>
        <taxon>Viridiplantae</taxon>
        <taxon>Streptophyta</taxon>
        <taxon>Embryophyta</taxon>
        <taxon>Tracheophyta</taxon>
        <taxon>Spermatophyta</taxon>
        <taxon>Magnoliopsida</taxon>
        <taxon>eudicotyledons</taxon>
        <taxon>Gunneridae</taxon>
        <taxon>Pentapetalae</taxon>
        <taxon>rosids</taxon>
        <taxon>malvids</taxon>
        <taxon>Sapindales</taxon>
        <taxon>Sapindaceae</taxon>
        <taxon>Hippocastanoideae</taxon>
        <taxon>Acereae</taxon>
        <taxon>Dipteronia</taxon>
    </lineage>
</organism>
<dbReference type="AlphaFoldDB" id="A0AAD9TR94"/>
<evidence type="ECO:0000313" key="2">
    <source>
        <dbReference type="EMBL" id="KAK2640527.1"/>
    </source>
</evidence>
<reference evidence="2" key="1">
    <citation type="journal article" date="2023" name="Plant J.">
        <title>Genome sequences and population genomics provide insights into the demographic history, inbreeding, and mutation load of two 'living fossil' tree species of Dipteronia.</title>
        <authorList>
            <person name="Feng Y."/>
            <person name="Comes H.P."/>
            <person name="Chen J."/>
            <person name="Zhu S."/>
            <person name="Lu R."/>
            <person name="Zhang X."/>
            <person name="Li P."/>
            <person name="Qiu J."/>
            <person name="Olsen K.M."/>
            <person name="Qiu Y."/>
        </authorList>
    </citation>
    <scope>NUCLEOTIDE SEQUENCE</scope>
    <source>
        <strain evidence="2">KIB01</strain>
    </source>
</reference>
<feature type="domain" description="Ribosomal RNA-processing protein 14 N-terminal" evidence="1">
    <location>
        <begin position="30"/>
        <end position="75"/>
    </location>
</feature>
<protein>
    <recommendedName>
        <fullName evidence="1">Ribosomal RNA-processing protein 14 N-terminal domain-containing protein</fullName>
    </recommendedName>
</protein>
<gene>
    <name evidence="2" type="ORF">Ddye_028322</name>
</gene>
<sequence>MILYHLGIREKRNPFNEASFAVDLKSIIDQNLLFFDKLVELIPAKFYLPVDELEKPWFQGLSKCEKALAKKESRKLEGIG</sequence>
<dbReference type="InterPro" id="IPR029188">
    <property type="entry name" value="Rrp14_N"/>
</dbReference>
<evidence type="ECO:0000313" key="3">
    <source>
        <dbReference type="Proteomes" id="UP001280121"/>
    </source>
</evidence>
<dbReference type="Proteomes" id="UP001280121">
    <property type="component" value="Unassembled WGS sequence"/>
</dbReference>
<evidence type="ECO:0000259" key="1">
    <source>
        <dbReference type="Pfam" id="PF15459"/>
    </source>
</evidence>
<keyword evidence="3" id="KW-1185">Reference proteome</keyword>
<dbReference type="EMBL" id="JANJYI010000008">
    <property type="protein sequence ID" value="KAK2640527.1"/>
    <property type="molecule type" value="Genomic_DNA"/>
</dbReference>
<comment type="caution">
    <text evidence="2">The sequence shown here is derived from an EMBL/GenBank/DDBJ whole genome shotgun (WGS) entry which is preliminary data.</text>
</comment>
<accession>A0AAD9TR94</accession>